<accession>A0A2R8CBF6</accession>
<dbReference type="SUPFAM" id="SSF111384">
    <property type="entry name" value="OmpH-like"/>
    <property type="match status" value="1"/>
</dbReference>
<evidence type="ECO:0000256" key="3">
    <source>
        <dbReference type="SAM" id="Coils"/>
    </source>
</evidence>
<gene>
    <name evidence="5" type="ORF">TRM7615_03264</name>
</gene>
<evidence type="ECO:0008006" key="7">
    <source>
        <dbReference type="Google" id="ProtNLM"/>
    </source>
</evidence>
<evidence type="ECO:0000256" key="1">
    <source>
        <dbReference type="ARBA" id="ARBA00009091"/>
    </source>
</evidence>
<organism evidence="5 6">
    <name type="scientific">Falsiruegeria mediterranea M17</name>
    <dbReference type="NCBI Taxonomy" id="1200281"/>
    <lineage>
        <taxon>Bacteria</taxon>
        <taxon>Pseudomonadati</taxon>
        <taxon>Pseudomonadota</taxon>
        <taxon>Alphaproteobacteria</taxon>
        <taxon>Rhodobacterales</taxon>
        <taxon>Roseobacteraceae</taxon>
        <taxon>Falsiruegeria</taxon>
    </lineage>
</organism>
<keyword evidence="2 4" id="KW-0732">Signal</keyword>
<feature type="signal peptide" evidence="4">
    <location>
        <begin position="1"/>
        <end position="32"/>
    </location>
</feature>
<protein>
    <recommendedName>
        <fullName evidence="7">Chaperone protein Skp</fullName>
    </recommendedName>
</protein>
<dbReference type="GO" id="GO:0050821">
    <property type="term" value="P:protein stabilization"/>
    <property type="evidence" value="ECO:0007669"/>
    <property type="project" value="TreeGrafter"/>
</dbReference>
<evidence type="ECO:0000256" key="4">
    <source>
        <dbReference type="SAM" id="SignalP"/>
    </source>
</evidence>
<evidence type="ECO:0000313" key="5">
    <source>
        <dbReference type="EMBL" id="SPJ29742.1"/>
    </source>
</evidence>
<dbReference type="AlphaFoldDB" id="A0A2R8CBF6"/>
<dbReference type="GO" id="GO:0051082">
    <property type="term" value="F:unfolded protein binding"/>
    <property type="evidence" value="ECO:0007669"/>
    <property type="project" value="InterPro"/>
</dbReference>
<reference evidence="6" key="1">
    <citation type="submission" date="2018-03" db="EMBL/GenBank/DDBJ databases">
        <authorList>
            <person name="Rodrigo-Torres L."/>
            <person name="Arahal R. D."/>
            <person name="Lucena T."/>
        </authorList>
    </citation>
    <scope>NUCLEOTIDE SEQUENCE [LARGE SCALE GENOMIC DNA]</scope>
    <source>
        <strain evidence="6">CECT 7615</strain>
    </source>
</reference>
<dbReference type="InterPro" id="IPR024930">
    <property type="entry name" value="Skp_dom_sf"/>
</dbReference>
<dbReference type="PANTHER" id="PTHR35089:SF1">
    <property type="entry name" value="CHAPERONE PROTEIN SKP"/>
    <property type="match status" value="1"/>
</dbReference>
<evidence type="ECO:0000256" key="2">
    <source>
        <dbReference type="ARBA" id="ARBA00022729"/>
    </source>
</evidence>
<dbReference type="PANTHER" id="PTHR35089">
    <property type="entry name" value="CHAPERONE PROTEIN SKP"/>
    <property type="match status" value="1"/>
</dbReference>
<dbReference type="GO" id="GO:0005829">
    <property type="term" value="C:cytosol"/>
    <property type="evidence" value="ECO:0007669"/>
    <property type="project" value="TreeGrafter"/>
</dbReference>
<keyword evidence="3" id="KW-0175">Coiled coil</keyword>
<comment type="similarity">
    <text evidence="1">Belongs to the Skp family.</text>
</comment>
<dbReference type="SMART" id="SM00935">
    <property type="entry name" value="OmpH"/>
    <property type="match status" value="1"/>
</dbReference>
<dbReference type="Proteomes" id="UP000244898">
    <property type="component" value="Unassembled WGS sequence"/>
</dbReference>
<dbReference type="Gene3D" id="3.30.910.20">
    <property type="entry name" value="Skp domain"/>
    <property type="match status" value="1"/>
</dbReference>
<keyword evidence="6" id="KW-1185">Reference proteome</keyword>
<dbReference type="InterPro" id="IPR005632">
    <property type="entry name" value="Chaperone_Skp"/>
</dbReference>
<proteinExistence type="inferred from homology"/>
<evidence type="ECO:0000313" key="6">
    <source>
        <dbReference type="Proteomes" id="UP000244898"/>
    </source>
</evidence>
<dbReference type="OrthoDB" id="7868372at2"/>
<name>A0A2R8CBF6_9RHOB</name>
<feature type="chain" id="PRO_5015353615" description="Chaperone protein Skp" evidence="4">
    <location>
        <begin position="33"/>
        <end position="196"/>
    </location>
</feature>
<sequence length="196" mass="21647">MLSKSNFSKTRGQLLALCFLFSASLMIPAAQAQQLGVTQSQILTISIERLFAESEFGQRIANEIDAESAVLAAENRRIEGELEQEERDLTERRKSLDANAFRVLADAFDQKVQSHRTTQKSKYEALNQKGDIARAEFLQVIVPILEDLRREAGAAVLIEKSTVILADPTFDITAIAISRVNVALGDGARITTDPQQ</sequence>
<dbReference type="Pfam" id="PF03938">
    <property type="entry name" value="OmpH"/>
    <property type="match status" value="1"/>
</dbReference>
<feature type="coiled-coil region" evidence="3">
    <location>
        <begin position="68"/>
        <end position="99"/>
    </location>
</feature>
<dbReference type="EMBL" id="ONZG01000008">
    <property type="protein sequence ID" value="SPJ29742.1"/>
    <property type="molecule type" value="Genomic_DNA"/>
</dbReference>